<dbReference type="CDD" id="cd03740">
    <property type="entry name" value="SOCS_SOCS6"/>
    <property type="match status" value="1"/>
</dbReference>
<evidence type="ECO:0000256" key="7">
    <source>
        <dbReference type="ARBA" id="ARBA00022604"/>
    </source>
</evidence>
<evidence type="ECO:0000256" key="12">
    <source>
        <dbReference type="ARBA" id="ARBA00023242"/>
    </source>
</evidence>
<dbReference type="GO" id="GO:0016567">
    <property type="term" value="P:protein ubiquitination"/>
    <property type="evidence" value="ECO:0007669"/>
    <property type="project" value="InterPro"/>
</dbReference>
<keyword evidence="8" id="KW-0734">Signal transduction inhibitor</keyword>
<gene>
    <name evidence="19" type="primary">SOCS6</name>
    <name evidence="19" type="ORF">TNCT_484521</name>
</gene>
<sequence>MMKRVGLSRFSPLEVSRKVQQCLRFEGVNTNGVAAADGTEVMNDRASAEGLPSETLLVENCCNDSSNKSNILNTIKRKLKKSKRNKRCDGRTRSDSLSNVCQCHSENCELHSCCTKHYRTRKPKQGDKCSVWPMTSSILRCQNHQQLNKKNDDVAELIPSVGENDICSCFGNYKSNCSDGLRSTAASCSNLTPHASTSLSNIACDVSPVASSLPLKMEPNLTQLDDSNMQVLFPETGLPRVGNLTQELYKLSKYGWYWGPINRSEAESKLEDQPDGAFLVRDSSDDRYILSLSFRSYGKTLHTRIEHSSGLFSFYSQPEPEGHASIVELIQQSMCYSQSGVFCYSRSRSPGAPSFPVRLTKPISRFTQVRSLRYLCRFVIRQYTRYDHIQKLPLPRLLKGYLEEGHY</sequence>
<evidence type="ECO:0000256" key="11">
    <source>
        <dbReference type="ARBA" id="ARBA00023136"/>
    </source>
</evidence>
<keyword evidence="20" id="KW-1185">Reference proteome</keyword>
<comment type="function">
    <text evidence="13">Substrate-recognition component of a cullin-5-RING E3 ubiquitin-protein ligase complex (ECS complex, also named CRL5 complex), which mediates the ubiquitination and subsequent proteasomal degradation of target proteins, such as DAB1 and IRS1. Specifically recognizes and binds phosphorylated proteins via its SH2 domain, promoting their ubiquitination. The ECS(SOCS7) complex acts as a key regulator of reelin signaling by mediating ubiquitination and degradation of phosphorylated DAB1 in the cortical plate of the developing cerebral cortex, thereby regulating neuron positioning during cortex development. Functions in insulin signaling and glucose homeostasis through IRS1 ubiquitination and subsequent proteasomal degradation. Also inhibits prolactin, growth hormone and leptin signaling by preventing STAT3 and STAT5 activation, sequestering them in the cytoplasm and reducing their binding to DNA.</text>
</comment>
<dbReference type="SMART" id="SM00969">
    <property type="entry name" value="SOCS_box"/>
    <property type="match status" value="1"/>
</dbReference>
<dbReference type="PANTHER" id="PTHR10155">
    <property type="entry name" value="PHOSPHATIDYLINOSITOL 3-KINASE REGULATORY SUBUNIT"/>
    <property type="match status" value="1"/>
</dbReference>
<evidence type="ECO:0000256" key="8">
    <source>
        <dbReference type="ARBA" id="ARBA00022700"/>
    </source>
</evidence>
<dbReference type="Gene3D" id="3.30.505.10">
    <property type="entry name" value="SH2 domain"/>
    <property type="match status" value="1"/>
</dbReference>
<comment type="pathway">
    <text evidence="4">Protein modification; protein ubiquitination.</text>
</comment>
<evidence type="ECO:0000256" key="6">
    <source>
        <dbReference type="ARBA" id="ARBA00022490"/>
    </source>
</evidence>
<dbReference type="InterPro" id="IPR035865">
    <property type="entry name" value="SOCS6_SH2"/>
</dbReference>
<dbReference type="GO" id="GO:0035556">
    <property type="term" value="P:intracellular signal transduction"/>
    <property type="evidence" value="ECO:0007669"/>
    <property type="project" value="InterPro"/>
</dbReference>
<dbReference type="InterPro" id="IPR036860">
    <property type="entry name" value="SH2_dom_sf"/>
</dbReference>
<evidence type="ECO:0000259" key="18">
    <source>
        <dbReference type="PROSITE" id="PS50225"/>
    </source>
</evidence>
<dbReference type="GO" id="GO:0005942">
    <property type="term" value="C:phosphatidylinositol 3-kinase complex"/>
    <property type="evidence" value="ECO:0007669"/>
    <property type="project" value="TreeGrafter"/>
</dbReference>
<dbReference type="FunFam" id="1.10.750.20:FF:000002">
    <property type="entry name" value="Suppressor of cytokine signaling 2"/>
    <property type="match status" value="1"/>
</dbReference>
<name>A0A8X6IK97_TRICU</name>
<dbReference type="InterPro" id="IPR036036">
    <property type="entry name" value="SOCS_box-like_dom_sf"/>
</dbReference>
<dbReference type="GO" id="GO:0005737">
    <property type="term" value="C:cytoplasm"/>
    <property type="evidence" value="ECO:0007669"/>
    <property type="project" value="UniProtKB-SubCell"/>
</dbReference>
<evidence type="ECO:0000256" key="14">
    <source>
        <dbReference type="ARBA" id="ARBA00062788"/>
    </source>
</evidence>
<evidence type="ECO:0000259" key="17">
    <source>
        <dbReference type="PROSITE" id="PS50001"/>
    </source>
</evidence>
<dbReference type="SMART" id="SM00252">
    <property type="entry name" value="SH2"/>
    <property type="match status" value="1"/>
</dbReference>
<dbReference type="GO" id="GO:0046854">
    <property type="term" value="P:phosphatidylinositol phosphate biosynthetic process"/>
    <property type="evidence" value="ECO:0007669"/>
    <property type="project" value="TreeGrafter"/>
</dbReference>
<dbReference type="AlphaFoldDB" id="A0A8X6IK97"/>
<feature type="domain" description="SH2" evidence="17">
    <location>
        <begin position="256"/>
        <end position="363"/>
    </location>
</feature>
<keyword evidence="9" id="KW-0833">Ubl conjugation pathway</keyword>
<dbReference type="PANTHER" id="PTHR10155:SF32">
    <property type="entry name" value="LP02169P"/>
    <property type="match status" value="1"/>
</dbReference>
<dbReference type="GO" id="GO:0005886">
    <property type="term" value="C:plasma membrane"/>
    <property type="evidence" value="ECO:0007669"/>
    <property type="project" value="UniProtKB-SubCell"/>
</dbReference>
<evidence type="ECO:0000256" key="16">
    <source>
        <dbReference type="PROSITE-ProRule" id="PRU00191"/>
    </source>
</evidence>
<keyword evidence="10 16" id="KW-0727">SH2 domain</keyword>
<dbReference type="CDD" id="cd10387">
    <property type="entry name" value="SH2_SOCS6"/>
    <property type="match status" value="1"/>
</dbReference>
<dbReference type="GO" id="GO:0040008">
    <property type="term" value="P:regulation of growth"/>
    <property type="evidence" value="ECO:0007669"/>
    <property type="project" value="InterPro"/>
</dbReference>
<dbReference type="EMBL" id="BMAO01021953">
    <property type="protein sequence ID" value="GFQ78735.1"/>
    <property type="molecule type" value="Genomic_DNA"/>
</dbReference>
<dbReference type="Gene3D" id="1.10.750.20">
    <property type="entry name" value="SOCS box"/>
    <property type="match status" value="1"/>
</dbReference>
<dbReference type="InterPro" id="IPR037345">
    <property type="entry name" value="SOCS6_SOCS"/>
</dbReference>
<dbReference type="GO" id="GO:0009968">
    <property type="term" value="P:negative regulation of signal transduction"/>
    <property type="evidence" value="ECO:0007669"/>
    <property type="project" value="UniProtKB-KW"/>
</dbReference>
<dbReference type="Pfam" id="PF00017">
    <property type="entry name" value="SH2"/>
    <property type="match status" value="1"/>
</dbReference>
<evidence type="ECO:0000256" key="15">
    <source>
        <dbReference type="ARBA" id="ARBA00070642"/>
    </source>
</evidence>
<dbReference type="SUPFAM" id="SSF158235">
    <property type="entry name" value="SOCS box-like"/>
    <property type="match status" value="1"/>
</dbReference>
<dbReference type="FunFam" id="3.30.505.10:FF:000029">
    <property type="entry name" value="Suppressor of cytokine signaling 7"/>
    <property type="match status" value="1"/>
</dbReference>
<organism evidence="19 20">
    <name type="scientific">Trichonephila clavata</name>
    <name type="common">Joro spider</name>
    <name type="synonym">Nephila clavata</name>
    <dbReference type="NCBI Taxonomy" id="2740835"/>
    <lineage>
        <taxon>Eukaryota</taxon>
        <taxon>Metazoa</taxon>
        <taxon>Ecdysozoa</taxon>
        <taxon>Arthropoda</taxon>
        <taxon>Chelicerata</taxon>
        <taxon>Arachnida</taxon>
        <taxon>Araneae</taxon>
        <taxon>Araneomorphae</taxon>
        <taxon>Entelegynae</taxon>
        <taxon>Araneoidea</taxon>
        <taxon>Nephilidae</taxon>
        <taxon>Trichonephila</taxon>
    </lineage>
</organism>
<keyword evidence="12" id="KW-0539">Nucleus</keyword>
<dbReference type="PROSITE" id="PS50225">
    <property type="entry name" value="SOCS"/>
    <property type="match status" value="1"/>
</dbReference>
<keyword evidence="5" id="KW-1003">Cell membrane</keyword>
<evidence type="ECO:0000313" key="20">
    <source>
        <dbReference type="Proteomes" id="UP000887116"/>
    </source>
</evidence>
<keyword evidence="7" id="KW-0341">Growth regulation</keyword>
<feature type="domain" description="SOCS box" evidence="18">
    <location>
        <begin position="358"/>
        <end position="407"/>
    </location>
</feature>
<keyword evidence="11" id="KW-0472">Membrane</keyword>
<dbReference type="InterPro" id="IPR000980">
    <property type="entry name" value="SH2"/>
</dbReference>
<comment type="subunit">
    <text evidence="14">Substrate-recognition component of the ECS(SOCS7) complex, composed of SOCS7, CUL5, ELOB, ELOC and RNF7/RBX2. Interacts, via the third proline-rich region, with the second SH3 domain of the adapter protein NCK1. Also interacts with GRB2, INSR, PLCG1, SORBS3/vinexin, and phosphorylated STAT3 and STAT5. Interacts with SEPT6. Interacts with phosphorylated IRS4 and PIK3R1.</text>
</comment>
<dbReference type="SUPFAM" id="SSF55550">
    <property type="entry name" value="SH2 domain"/>
    <property type="match status" value="1"/>
</dbReference>
<evidence type="ECO:0000256" key="3">
    <source>
        <dbReference type="ARBA" id="ARBA00004496"/>
    </source>
</evidence>
<evidence type="ECO:0000256" key="2">
    <source>
        <dbReference type="ARBA" id="ARBA00004413"/>
    </source>
</evidence>
<dbReference type="PROSITE" id="PS50001">
    <property type="entry name" value="SH2"/>
    <property type="match status" value="1"/>
</dbReference>
<comment type="caution">
    <text evidence="19">The sequence shown here is derived from an EMBL/GenBank/DDBJ whole genome shotgun (WGS) entry which is preliminary data.</text>
</comment>
<proteinExistence type="predicted"/>
<evidence type="ECO:0000313" key="19">
    <source>
        <dbReference type="EMBL" id="GFQ78735.1"/>
    </source>
</evidence>
<dbReference type="Proteomes" id="UP000887116">
    <property type="component" value="Unassembled WGS sequence"/>
</dbReference>
<dbReference type="GO" id="GO:0046935">
    <property type="term" value="F:1-phosphatidylinositol-3-kinase regulator activity"/>
    <property type="evidence" value="ECO:0007669"/>
    <property type="project" value="TreeGrafter"/>
</dbReference>
<evidence type="ECO:0000256" key="9">
    <source>
        <dbReference type="ARBA" id="ARBA00022786"/>
    </source>
</evidence>
<reference evidence="19" key="1">
    <citation type="submission" date="2020-07" db="EMBL/GenBank/DDBJ databases">
        <title>Multicomponent nature underlies the extraordinary mechanical properties of spider dragline silk.</title>
        <authorList>
            <person name="Kono N."/>
            <person name="Nakamura H."/>
            <person name="Mori M."/>
            <person name="Yoshida Y."/>
            <person name="Ohtoshi R."/>
            <person name="Malay A.D."/>
            <person name="Moran D.A.P."/>
            <person name="Tomita M."/>
            <person name="Numata K."/>
            <person name="Arakawa K."/>
        </authorList>
    </citation>
    <scope>NUCLEOTIDE SEQUENCE</scope>
</reference>
<keyword evidence="6" id="KW-0963">Cytoplasm</keyword>
<protein>
    <recommendedName>
        <fullName evidence="15">Suppressor of cytokine signaling 7</fullName>
    </recommendedName>
</protein>
<evidence type="ECO:0000256" key="5">
    <source>
        <dbReference type="ARBA" id="ARBA00022475"/>
    </source>
</evidence>
<evidence type="ECO:0000256" key="1">
    <source>
        <dbReference type="ARBA" id="ARBA00004123"/>
    </source>
</evidence>
<dbReference type="SMART" id="SM00253">
    <property type="entry name" value="SOCS"/>
    <property type="match status" value="1"/>
</dbReference>
<evidence type="ECO:0000256" key="13">
    <source>
        <dbReference type="ARBA" id="ARBA00059017"/>
    </source>
</evidence>
<evidence type="ECO:0000256" key="10">
    <source>
        <dbReference type="ARBA" id="ARBA00022999"/>
    </source>
</evidence>
<evidence type="ECO:0000256" key="4">
    <source>
        <dbReference type="ARBA" id="ARBA00004906"/>
    </source>
</evidence>
<dbReference type="OrthoDB" id="6270897at2759"/>
<dbReference type="InterPro" id="IPR001496">
    <property type="entry name" value="SOCS_box"/>
</dbReference>
<dbReference type="GO" id="GO:0005634">
    <property type="term" value="C:nucleus"/>
    <property type="evidence" value="ECO:0007669"/>
    <property type="project" value="UniProtKB-SubCell"/>
</dbReference>
<comment type="subcellular location">
    <subcellularLocation>
        <location evidence="2">Cell membrane</location>
        <topology evidence="2">Peripheral membrane protein</topology>
        <orientation evidence="2">Cytoplasmic side</orientation>
    </subcellularLocation>
    <subcellularLocation>
        <location evidence="3">Cytoplasm</location>
    </subcellularLocation>
    <subcellularLocation>
        <location evidence="1">Nucleus</location>
    </subcellularLocation>
</comment>
<accession>A0A8X6IK97</accession>
<dbReference type="Pfam" id="PF07525">
    <property type="entry name" value="SOCS_box"/>
    <property type="match status" value="1"/>
</dbReference>